<proteinExistence type="predicted"/>
<accession>A0AAU6VZF2</accession>
<protein>
    <submittedName>
        <fullName evidence="1">Uncharacterized protein</fullName>
    </submittedName>
</protein>
<reference evidence="1" key="1">
    <citation type="journal article" date="2024" name="J. Gen. Virol.">
        <title>Novel phages of Pseudomonas syringae unveil numerous potential auxiliary metabolic genes.</title>
        <authorList>
            <person name="Feltin C."/>
            <person name="Garneau J.R."/>
            <person name="Morris C.E."/>
            <person name="Berard A."/>
            <person name="Torres-Barcelo C."/>
        </authorList>
    </citation>
    <scope>NUCLEOTIDE SEQUENCE</scope>
</reference>
<evidence type="ECO:0000313" key="1">
    <source>
        <dbReference type="EMBL" id="XAI69387.1"/>
    </source>
</evidence>
<organism evidence="1">
    <name type="scientific">Pseudomonas phage Pyxpy01</name>
    <dbReference type="NCBI Taxonomy" id="3138546"/>
    <lineage>
        <taxon>Viruses</taxon>
    </lineage>
</organism>
<gene>
    <name evidence="1" type="ORF">Pyxpy01_00089</name>
</gene>
<name>A0AAU6VZF2_9VIRU</name>
<dbReference type="EMBL" id="PP179310">
    <property type="protein sequence ID" value="XAI69387.1"/>
    <property type="molecule type" value="Genomic_DNA"/>
</dbReference>
<sequence>MSKYAMHNLMYIAVAVTTGRLSLDGATRVEVERQEVNTYADAGRYIDYVSVDSDRLGYEDYSFELTPVEYPIEEVQAYIDGPFQEEYRVYKAERQAAVARIAILSESLQASLQEVLELATKYDLPANIKVNGSTNDFRLIDAVDWDSSSMYC</sequence>